<sequence length="856" mass="97965">MSRWHAKSCTEPEVCLHQGTPSCRNCNKTALKLLQDVKPISVSASLSIPPDEPPGSLNLHWPPNIRWEGTPTEPPKTFEQPTKVQDEAGYQRHESESQSGAIGSTNSYIYLSPLRPHEIRLICLGGEDDINAPVHLTLEIHDQEECPEYETVSYTWTGEDGDANLSEALFIGPYWDISFQTRNVLSLLKYLRPRHGLRFIWIDAICINQVDVAERTSQVANMGHIYSRCSRVVVWLGHDLVQDSPKRYRRRRPLQEIRVEIGNQTMIEGILRRRYFSRMWVIQEMVLAPMSIFPIGQVDYVATHNTPNELLQMLGCEKWDTVTFGWLQYMHDITKFDGQNLFDVLERISVSEMRATDPRDKIFSVLGLLQGSTSVILKPDYSLSVQNFIIGTVAHFLLDLKHDHILEYAAGRKAGANLPSWVPAWADIWQPPKFVIPTHEYTLWDILYAAQRKKPLKICLVQLSIREPSSFISGIDWSDSLCSWYHWDERAFIRRSDGALCANVLHLMTVSSAPETIEYPGNKLKQYLFHRGRCSVVVLVSHPALETIIGNEGPVSLCIARRRKQHDNGFPALIVLQPLQSNNYRLIAWTHCPDITIQSPQQPLTIANPHDGVEPKCFGDLKHFVVAPWRTLSSVVNQWREFDKNRRSWSDYHPRDEWIGGEVMTLFDHRDLPLHMRLRLLQSVLDLEKRYIKPAGFAHVLRAFAQEACGDLSPSIRNNSPRLTLEGVGCLDDLVDNSLVYITSPEKAVYLKKGIYSSDIQEDRDWCRSHLSQETPTRVVAWSCSLTTVLKILKRTIDYGYMRSFSGYTYATGENEMTMMLRAPRPEDNEIYPKVWPDDIAEELGLDARPGRICIV</sequence>
<feature type="compositionally biased region" description="Basic and acidic residues" evidence="1">
    <location>
        <begin position="84"/>
        <end position="96"/>
    </location>
</feature>
<evidence type="ECO:0000313" key="3">
    <source>
        <dbReference type="EMBL" id="KAK8063534.1"/>
    </source>
</evidence>
<feature type="domain" description="Heterokaryon incompatibility" evidence="2">
    <location>
        <begin position="149"/>
        <end position="284"/>
    </location>
</feature>
<dbReference type="PANTHER" id="PTHR24148">
    <property type="entry name" value="ANKYRIN REPEAT DOMAIN-CONTAINING PROTEIN 39 HOMOLOG-RELATED"/>
    <property type="match status" value="1"/>
</dbReference>
<dbReference type="Proteomes" id="UP001446871">
    <property type="component" value="Unassembled WGS sequence"/>
</dbReference>
<proteinExistence type="predicted"/>
<keyword evidence="4" id="KW-1185">Reference proteome</keyword>
<protein>
    <recommendedName>
        <fullName evidence="2">Heterokaryon incompatibility domain-containing protein</fullName>
    </recommendedName>
</protein>
<gene>
    <name evidence="3" type="ORF">PG996_008186</name>
</gene>
<evidence type="ECO:0000313" key="4">
    <source>
        <dbReference type="Proteomes" id="UP001446871"/>
    </source>
</evidence>
<dbReference type="EMBL" id="JAQQWM010000005">
    <property type="protein sequence ID" value="KAK8063534.1"/>
    <property type="molecule type" value="Genomic_DNA"/>
</dbReference>
<dbReference type="Pfam" id="PF06985">
    <property type="entry name" value="HET"/>
    <property type="match status" value="1"/>
</dbReference>
<evidence type="ECO:0000259" key="2">
    <source>
        <dbReference type="Pfam" id="PF06985"/>
    </source>
</evidence>
<reference evidence="3 4" key="1">
    <citation type="submission" date="2023-01" db="EMBL/GenBank/DDBJ databases">
        <title>Analysis of 21 Apiospora genomes using comparative genomics revels a genus with tremendous synthesis potential of carbohydrate active enzymes and secondary metabolites.</title>
        <authorList>
            <person name="Sorensen T."/>
        </authorList>
    </citation>
    <scope>NUCLEOTIDE SEQUENCE [LARGE SCALE GENOMIC DNA]</scope>
    <source>
        <strain evidence="3 4">CBS 83171</strain>
    </source>
</reference>
<feature type="region of interest" description="Disordered" evidence="1">
    <location>
        <begin position="45"/>
        <end position="101"/>
    </location>
</feature>
<dbReference type="PANTHER" id="PTHR24148:SF81">
    <property type="entry name" value="HETEROKARYON INCOMPATIBILITY DOMAIN-CONTAINING PROTEIN"/>
    <property type="match status" value="1"/>
</dbReference>
<dbReference type="InterPro" id="IPR052895">
    <property type="entry name" value="HetReg/Transcr_Mod"/>
</dbReference>
<organism evidence="3 4">
    <name type="scientific">Apiospora saccharicola</name>
    <dbReference type="NCBI Taxonomy" id="335842"/>
    <lineage>
        <taxon>Eukaryota</taxon>
        <taxon>Fungi</taxon>
        <taxon>Dikarya</taxon>
        <taxon>Ascomycota</taxon>
        <taxon>Pezizomycotina</taxon>
        <taxon>Sordariomycetes</taxon>
        <taxon>Xylariomycetidae</taxon>
        <taxon>Amphisphaeriales</taxon>
        <taxon>Apiosporaceae</taxon>
        <taxon>Apiospora</taxon>
    </lineage>
</organism>
<evidence type="ECO:0000256" key="1">
    <source>
        <dbReference type="SAM" id="MobiDB-lite"/>
    </source>
</evidence>
<name>A0ABR1UX73_9PEZI</name>
<accession>A0ABR1UX73</accession>
<dbReference type="InterPro" id="IPR010730">
    <property type="entry name" value="HET"/>
</dbReference>
<comment type="caution">
    <text evidence="3">The sequence shown here is derived from an EMBL/GenBank/DDBJ whole genome shotgun (WGS) entry which is preliminary data.</text>
</comment>